<accession>A0A1C6RU84</accession>
<feature type="chain" id="PRO_5008745093" evidence="2">
    <location>
        <begin position="27"/>
        <end position="1005"/>
    </location>
</feature>
<dbReference type="InterPro" id="IPR000421">
    <property type="entry name" value="FA58C"/>
</dbReference>
<dbReference type="Gene3D" id="2.60.120.260">
    <property type="entry name" value="Galactose-binding domain-like"/>
    <property type="match status" value="2"/>
</dbReference>
<organism evidence="4 5">
    <name type="scientific">Micromonospora pallida</name>
    <dbReference type="NCBI Taxonomy" id="145854"/>
    <lineage>
        <taxon>Bacteria</taxon>
        <taxon>Bacillati</taxon>
        <taxon>Actinomycetota</taxon>
        <taxon>Actinomycetes</taxon>
        <taxon>Micromonosporales</taxon>
        <taxon>Micromonosporaceae</taxon>
        <taxon>Micromonospora</taxon>
    </lineage>
</organism>
<keyword evidence="5" id="KW-1185">Reference proteome</keyword>
<dbReference type="PROSITE" id="PS50022">
    <property type="entry name" value="FA58C_3"/>
    <property type="match status" value="1"/>
</dbReference>
<evidence type="ECO:0000256" key="1">
    <source>
        <dbReference type="SAM" id="MobiDB-lite"/>
    </source>
</evidence>
<evidence type="ECO:0000313" key="4">
    <source>
        <dbReference type="EMBL" id="SCL20683.1"/>
    </source>
</evidence>
<proteinExistence type="predicted"/>
<dbReference type="Pfam" id="PF00754">
    <property type="entry name" value="F5_F8_type_C"/>
    <property type="match status" value="2"/>
</dbReference>
<evidence type="ECO:0000313" key="5">
    <source>
        <dbReference type="Proteomes" id="UP000198959"/>
    </source>
</evidence>
<evidence type="ECO:0000259" key="3">
    <source>
        <dbReference type="PROSITE" id="PS50022"/>
    </source>
</evidence>
<sequence>MLTRRALLALAGAASGALALPVPVFAPDVSLAADPVADEYRRLLLVHTRWVQQQWDPAIGAYRAADFRFAAVLGNAVLLTTDGYDAGLAGVDATVLRGQTLATITRFAATNRLAGGTEWGRRLFWDSTFELYFVLAARLLWAELDAATRSNVDAIARGQAAYAYGLGTGNDPLSGSWTPNGSAGGYRGDTKLEEMGVYAQAIAPGLAWAPAGDAEASRWQERFVFWAANASGLPAADRANPAVIDGRPVSAWNVAHNLHDTFVVENHESVNPHYQAELWRTAGRAAAHFLAAGRPLPQVLTRQPNGRELWATLRLLASDAGEPVMPMIADRYHLYGRDVLPLAFLAQVQGDRHAARAEADLAARLMPYLRYAPENRLTKFSGEEKYEPEARAELAIAYLFHRWRTTPVQPVTSAEFFTAAAGTRFFGTAVGLTAHQSTTGFAAAVTKPGQVRFLWQPGHDNWLIDTRAPAFLPAQTAPPMRQWTAAYTAARDGVDSTATVLQTAAGWAGYATLPTGTVVYTGPGPSSLTLFNLTMPGVPGLDGSRTFTGPAGTVTLPAGLGDGGTDTITFTARSARHVRFLGQAASGQYGYSLFAFEAFDATGTDRARGRTVTASSADPAYPATNAVDGNATTRWAVSRDERSRTDSWLAVDLGATVQLTGVTLTWEAAYATSYLVQTSTNGTTWTTAVAVPSTTTLGAWAGIDGRAGLVTHGATGPITASPTRITIPPATLIEGYSGAGTDLAAAAARRLPTGGPATLRVSDADGYLTLLNLSPTAVNGAVLTLPRGDRLYRGVSVARADGGLDLTASVPAGGGAVRPARFTVTGRAPTGARFSVADSHNVTVTAPAGAAIDVRLTAGSWSAQAQVPAGATRSFTKPVDGPVTPTTDLARGRTTFPTSPLPAGMGEPSHAVDGDPGTSWRPGPNGRMVVDLGTSRTVAAVSLAWTSGTRRAVRVETSTDGTTYSIFSGPLSARYIAVAVPGWTTGDAEIVELSVTAQPASPEPS</sequence>
<feature type="domain" description="F5/8 type C" evidence="3">
    <location>
        <begin position="595"/>
        <end position="746"/>
    </location>
</feature>
<dbReference type="STRING" id="145854.GA0074692_0947"/>
<protein>
    <submittedName>
        <fullName evidence="4">F5/8 type C domain-containing protein</fullName>
    </submittedName>
</protein>
<evidence type="ECO:0000256" key="2">
    <source>
        <dbReference type="SAM" id="SignalP"/>
    </source>
</evidence>
<dbReference type="Proteomes" id="UP000198959">
    <property type="component" value="Unassembled WGS sequence"/>
</dbReference>
<dbReference type="RefSeq" id="WP_091639701.1">
    <property type="nucleotide sequence ID" value="NZ_FMHW01000002.1"/>
</dbReference>
<dbReference type="AlphaFoldDB" id="A0A1C6RU84"/>
<keyword evidence="2" id="KW-0732">Signal</keyword>
<dbReference type="OrthoDB" id="3584564at2"/>
<dbReference type="SUPFAM" id="SSF49785">
    <property type="entry name" value="Galactose-binding domain-like"/>
    <property type="match status" value="2"/>
</dbReference>
<feature type="region of interest" description="Disordered" evidence="1">
    <location>
        <begin position="873"/>
        <end position="923"/>
    </location>
</feature>
<dbReference type="EMBL" id="FMHW01000002">
    <property type="protein sequence ID" value="SCL20683.1"/>
    <property type="molecule type" value="Genomic_DNA"/>
</dbReference>
<feature type="signal peptide" evidence="2">
    <location>
        <begin position="1"/>
        <end position="26"/>
    </location>
</feature>
<name>A0A1C6RU84_9ACTN</name>
<dbReference type="InterPro" id="IPR008979">
    <property type="entry name" value="Galactose-bd-like_sf"/>
</dbReference>
<dbReference type="PROSITE" id="PS51318">
    <property type="entry name" value="TAT"/>
    <property type="match status" value="1"/>
</dbReference>
<dbReference type="InterPro" id="IPR006311">
    <property type="entry name" value="TAT_signal"/>
</dbReference>
<reference evidence="5" key="1">
    <citation type="submission" date="2016-06" db="EMBL/GenBank/DDBJ databases">
        <authorList>
            <person name="Varghese N."/>
            <person name="Submissions Spin"/>
        </authorList>
    </citation>
    <scope>NUCLEOTIDE SEQUENCE [LARGE SCALE GENOMIC DNA]</scope>
    <source>
        <strain evidence="5">DSM 43817</strain>
    </source>
</reference>
<gene>
    <name evidence="4" type="ORF">GA0074692_0947</name>
</gene>